<feature type="transmembrane region" description="Helical" evidence="1">
    <location>
        <begin position="131"/>
        <end position="152"/>
    </location>
</feature>
<evidence type="ECO:0000313" key="3">
    <source>
        <dbReference type="Proteomes" id="UP000679352"/>
    </source>
</evidence>
<dbReference type="Proteomes" id="UP000679352">
    <property type="component" value="Chromosome"/>
</dbReference>
<proteinExistence type="predicted"/>
<keyword evidence="1" id="KW-0472">Membrane</keyword>
<feature type="transmembrane region" description="Helical" evidence="1">
    <location>
        <begin position="7"/>
        <end position="28"/>
    </location>
</feature>
<organism evidence="2 3">
    <name type="scientific">Gemmobacter fulvus</name>
    <dbReference type="NCBI Taxonomy" id="2840474"/>
    <lineage>
        <taxon>Bacteria</taxon>
        <taxon>Pseudomonadati</taxon>
        <taxon>Pseudomonadota</taxon>
        <taxon>Alphaproteobacteria</taxon>
        <taxon>Rhodobacterales</taxon>
        <taxon>Paracoccaceae</taxon>
        <taxon>Gemmobacter</taxon>
    </lineage>
</organism>
<sequence length="515" mass="56276">MKAASVGLLRLLAPFAVLVVVLWLLIHMGRIRPTLPVLACSFLAIATPMIIIMIRHQIRRTRVAMIELFAESFGFLHRAPQGGDKPPGGSSDNVSFEFVRGKYFADLFLDPKEPQVLSRIPMFAMSVSSDWMLLLCSLPYMLLTCFGMYLVFLPAQVALGLGTDVAWFEPSLLLLGGAPADILADKPALAAYHANALTVAALAFAGAYCFTLRMFLRAVAVFDLSPLTFLRAFAHMVLSVAIALVVYRTAPDAATIWGVMPWSEAPATGAASGGAQAQTPVEATSLGYGWVAIAFAFGFVPDSALNYLLRLSRIVHKSVYSELEVHCRQIPLTVLDGIDHQIAFRLEEANVFDVQNLATFNPIMLHVESPYGIYQCIDWIAQAQLCTVVGPERFLLLKSMNIRTIFDLERAMLPMELDGQMAQADPALRGAMAAALATDCTRSTKTRTALGLGAAPAPLSEAATLDRLARVILDDLHVLRLRQVWAQIRDKFAETALPNERFRNDSPAVKQLDAA</sequence>
<feature type="transmembrane region" description="Helical" evidence="1">
    <location>
        <begin position="34"/>
        <end position="54"/>
    </location>
</feature>
<reference evidence="2" key="1">
    <citation type="submission" date="2021-06" db="EMBL/GenBank/DDBJ databases">
        <title>Direct submission.</title>
        <authorList>
            <person name="Lee C.-S."/>
            <person name="Jin L."/>
        </authorList>
    </citation>
    <scope>NUCLEOTIDE SEQUENCE</scope>
    <source>
        <strain evidence="2">Con5</strain>
    </source>
</reference>
<evidence type="ECO:0000256" key="1">
    <source>
        <dbReference type="SAM" id="Phobius"/>
    </source>
</evidence>
<protein>
    <submittedName>
        <fullName evidence="2">Uncharacterized protein</fullName>
    </submittedName>
</protein>
<evidence type="ECO:0000313" key="2">
    <source>
        <dbReference type="EMBL" id="QWK88908.1"/>
    </source>
</evidence>
<feature type="transmembrane region" description="Helical" evidence="1">
    <location>
        <begin position="228"/>
        <end position="247"/>
    </location>
</feature>
<gene>
    <name evidence="2" type="ORF">KM031_08365</name>
</gene>
<feature type="transmembrane region" description="Helical" evidence="1">
    <location>
        <begin position="288"/>
        <end position="309"/>
    </location>
</feature>
<dbReference type="AlphaFoldDB" id="A0A975P4D8"/>
<name>A0A975P4D8_9RHOB</name>
<keyword evidence="1" id="KW-1133">Transmembrane helix</keyword>
<dbReference type="EMBL" id="CP076361">
    <property type="protein sequence ID" value="QWK88908.1"/>
    <property type="molecule type" value="Genomic_DNA"/>
</dbReference>
<feature type="transmembrane region" description="Helical" evidence="1">
    <location>
        <begin position="196"/>
        <end position="216"/>
    </location>
</feature>
<accession>A0A975P4D8</accession>
<keyword evidence="3" id="KW-1185">Reference proteome</keyword>
<dbReference type="RefSeq" id="WP_215506313.1">
    <property type="nucleotide sequence ID" value="NZ_CP076361.1"/>
</dbReference>
<keyword evidence="1" id="KW-0812">Transmembrane</keyword>
<dbReference type="KEGG" id="gfu:KM031_08365"/>